<comment type="caution">
    <text evidence="4">The sequence shown here is derived from an EMBL/GenBank/DDBJ whole genome shotgun (WGS) entry which is preliminary data.</text>
</comment>
<dbReference type="Gene3D" id="1.10.10.10">
    <property type="entry name" value="Winged helix-like DNA-binding domain superfamily/Winged helix DNA-binding domain"/>
    <property type="match status" value="1"/>
</dbReference>
<name>A0ABQ5R0Q5_9ACTN</name>
<keyword evidence="5" id="KW-1185">Reference proteome</keyword>
<feature type="domain" description="Transcription regulator PadR C-terminal" evidence="3">
    <location>
        <begin position="102"/>
        <end position="178"/>
    </location>
</feature>
<evidence type="ECO:0000313" key="4">
    <source>
        <dbReference type="EMBL" id="GLI00384.1"/>
    </source>
</evidence>
<feature type="region of interest" description="Disordered" evidence="1">
    <location>
        <begin position="182"/>
        <end position="206"/>
    </location>
</feature>
<reference evidence="4" key="1">
    <citation type="submission" date="2022-12" db="EMBL/GenBank/DDBJ databases">
        <title>New Phytohabitans aurantiacus sp. RD004123 nov., an actinomycete isolated from soil.</title>
        <authorList>
            <person name="Triningsih D.W."/>
            <person name="Harunari E."/>
            <person name="Igarashi Y."/>
        </authorList>
    </citation>
    <scope>NUCLEOTIDE SEQUENCE</scope>
    <source>
        <strain evidence="4">RD004123</strain>
    </source>
</reference>
<dbReference type="InterPro" id="IPR036388">
    <property type="entry name" value="WH-like_DNA-bd_sf"/>
</dbReference>
<dbReference type="InterPro" id="IPR018309">
    <property type="entry name" value="Tscrpt_reg_PadR_C"/>
</dbReference>
<dbReference type="PANTHER" id="PTHR43252">
    <property type="entry name" value="TRANSCRIPTIONAL REGULATOR YQJI"/>
    <property type="match status" value="1"/>
</dbReference>
<dbReference type="Pfam" id="PF10400">
    <property type="entry name" value="Vir_act_alpha_C"/>
    <property type="match status" value="1"/>
</dbReference>
<feature type="compositionally biased region" description="Low complexity" evidence="1">
    <location>
        <begin position="185"/>
        <end position="194"/>
    </location>
</feature>
<feature type="compositionally biased region" description="Basic and acidic residues" evidence="1">
    <location>
        <begin position="195"/>
        <end position="206"/>
    </location>
</feature>
<sequence>MRHTEYAYSVAMSIRHGLLALLERGPMYGYQLRAAFEESTGATWPLNIGQVYTTLNRLERDGLVRPLPENDGGQRPYEITENGRADLAVWFATPINRTDRPRDELAIKLALAITTPGVDVKTVVQTQRTATMRALQEYTRLKTRGDDDLDLPWRLVLDAMIFQAEAEVRWLDHCEASLVRHTRTPRPTSATSRPAPEHSEVTYERS</sequence>
<evidence type="ECO:0000259" key="3">
    <source>
        <dbReference type="Pfam" id="PF10400"/>
    </source>
</evidence>
<dbReference type="Pfam" id="PF03551">
    <property type="entry name" value="PadR"/>
    <property type="match status" value="1"/>
</dbReference>
<gene>
    <name evidence="4" type="ORF">Pa4123_56600</name>
</gene>
<accession>A0ABQ5R0Q5</accession>
<dbReference type="EMBL" id="BSDI01000032">
    <property type="protein sequence ID" value="GLI00384.1"/>
    <property type="molecule type" value="Genomic_DNA"/>
</dbReference>
<organism evidence="4 5">
    <name type="scientific">Phytohabitans aurantiacus</name>
    <dbReference type="NCBI Taxonomy" id="3016789"/>
    <lineage>
        <taxon>Bacteria</taxon>
        <taxon>Bacillati</taxon>
        <taxon>Actinomycetota</taxon>
        <taxon>Actinomycetes</taxon>
        <taxon>Micromonosporales</taxon>
        <taxon>Micromonosporaceae</taxon>
    </lineage>
</organism>
<dbReference type="InterPro" id="IPR005149">
    <property type="entry name" value="Tscrpt_reg_PadR_N"/>
</dbReference>
<dbReference type="Proteomes" id="UP001144280">
    <property type="component" value="Unassembled WGS sequence"/>
</dbReference>
<dbReference type="PANTHER" id="PTHR43252:SF6">
    <property type="entry name" value="NEGATIVE TRANSCRIPTION REGULATOR PADR"/>
    <property type="match status" value="1"/>
</dbReference>
<evidence type="ECO:0000256" key="1">
    <source>
        <dbReference type="SAM" id="MobiDB-lite"/>
    </source>
</evidence>
<proteinExistence type="predicted"/>
<protein>
    <submittedName>
        <fullName evidence="4">Transcriptional regulator</fullName>
    </submittedName>
</protein>
<evidence type="ECO:0000259" key="2">
    <source>
        <dbReference type="Pfam" id="PF03551"/>
    </source>
</evidence>
<dbReference type="InterPro" id="IPR036390">
    <property type="entry name" value="WH_DNA-bd_sf"/>
</dbReference>
<feature type="domain" description="Transcription regulator PadR N-terminal" evidence="2">
    <location>
        <begin position="18"/>
        <end position="88"/>
    </location>
</feature>
<dbReference type="SUPFAM" id="SSF46785">
    <property type="entry name" value="Winged helix' DNA-binding domain"/>
    <property type="match status" value="1"/>
</dbReference>
<evidence type="ECO:0000313" key="5">
    <source>
        <dbReference type="Proteomes" id="UP001144280"/>
    </source>
</evidence>